<accession>A0ABR2J7P9</accession>
<evidence type="ECO:0000313" key="2">
    <source>
        <dbReference type="EMBL" id="KAK8873385.1"/>
    </source>
</evidence>
<dbReference type="CDD" id="cd07379">
    <property type="entry name" value="MPP_239FB"/>
    <property type="match status" value="1"/>
</dbReference>
<dbReference type="PANTHER" id="PTHR12905">
    <property type="entry name" value="METALLOPHOSPHOESTERASE"/>
    <property type="match status" value="1"/>
</dbReference>
<dbReference type="InterPro" id="IPR051693">
    <property type="entry name" value="UPF0046_metallophosphoest"/>
</dbReference>
<dbReference type="Gene3D" id="3.60.21.10">
    <property type="match status" value="1"/>
</dbReference>
<feature type="domain" description="Calcineurin-like phosphoesterase" evidence="1">
    <location>
        <begin position="47"/>
        <end position="249"/>
    </location>
</feature>
<protein>
    <submittedName>
        <fullName evidence="2">Metallophosphoesterase domain-containing protein</fullName>
    </submittedName>
</protein>
<reference evidence="2 3" key="1">
    <citation type="journal article" date="2024" name="IMA Fungus">
        <title>Apiospora arundinis, a panoply of carbohydrate-active enzymes and secondary metabolites.</title>
        <authorList>
            <person name="Sorensen T."/>
            <person name="Petersen C."/>
            <person name="Muurmann A.T."/>
            <person name="Christiansen J.V."/>
            <person name="Brundto M.L."/>
            <person name="Overgaard C.K."/>
            <person name="Boysen A.T."/>
            <person name="Wollenberg R.D."/>
            <person name="Larsen T.O."/>
            <person name="Sorensen J.L."/>
            <person name="Nielsen K.L."/>
            <person name="Sondergaard T.E."/>
        </authorList>
    </citation>
    <scope>NUCLEOTIDE SEQUENCE [LARGE SCALE GENOMIC DNA]</scope>
    <source>
        <strain evidence="2 3">AAU 773</strain>
    </source>
</reference>
<comment type="caution">
    <text evidence="2">The sequence shown here is derived from an EMBL/GenBank/DDBJ whole genome shotgun (WGS) entry which is preliminary data.</text>
</comment>
<evidence type="ECO:0000259" key="1">
    <source>
        <dbReference type="Pfam" id="PF00149"/>
    </source>
</evidence>
<dbReference type="PANTHER" id="PTHR12905:SF0">
    <property type="entry name" value="CALCINEURIN-LIKE PHOSPHOESTERASE DOMAIN-CONTAINING PROTEIN"/>
    <property type="match status" value="1"/>
</dbReference>
<name>A0ABR2J7P9_9PEZI</name>
<organism evidence="2 3">
    <name type="scientific">Apiospora arundinis</name>
    <dbReference type="NCBI Taxonomy" id="335852"/>
    <lineage>
        <taxon>Eukaryota</taxon>
        <taxon>Fungi</taxon>
        <taxon>Dikarya</taxon>
        <taxon>Ascomycota</taxon>
        <taxon>Pezizomycotina</taxon>
        <taxon>Sordariomycetes</taxon>
        <taxon>Xylariomycetidae</taxon>
        <taxon>Amphisphaeriales</taxon>
        <taxon>Apiosporaceae</taxon>
        <taxon>Apiospora</taxon>
    </lineage>
</organism>
<sequence>MPASAPLTNVKIRGRRKRLVAQALLKFHQKSQGTPANNAKACSTPVRVVCISDTHNNQPLLPPGDVLIHAGDLTESGSFDEMQAGLTWLSSQPHKHKIYVAGNHDVLLDESFLMRYPERRYGQTKTKDDLDWGDVIYLQDSSITIDIHTGNVDDQVGTPKGNKGRKVTIFGSPWTPQYGISAFQYRPDAFDHWEDKMALMEQPPDILVTHGPPRHHLDQRDFHRAGCPYLAEMVHRLRPRLMVFGHIHAAYGREDVILDGVQRAYEEVMTGWAGWGMLAWMAISVAWGKAGYHLRNLMSRGERKVTVTTFVNAAVVAGPQNELHNPPIVVEL</sequence>
<dbReference type="SUPFAM" id="SSF56300">
    <property type="entry name" value="Metallo-dependent phosphatases"/>
    <property type="match status" value="1"/>
</dbReference>
<dbReference type="InterPro" id="IPR004843">
    <property type="entry name" value="Calcineurin-like_PHP"/>
</dbReference>
<proteinExistence type="predicted"/>
<dbReference type="Pfam" id="PF00149">
    <property type="entry name" value="Metallophos"/>
    <property type="match status" value="1"/>
</dbReference>
<keyword evidence="3" id="KW-1185">Reference proteome</keyword>
<gene>
    <name evidence="2" type="ORF">PGQ11_003899</name>
</gene>
<dbReference type="EMBL" id="JAPCWZ010000003">
    <property type="protein sequence ID" value="KAK8873385.1"/>
    <property type="molecule type" value="Genomic_DNA"/>
</dbReference>
<dbReference type="InterPro" id="IPR029052">
    <property type="entry name" value="Metallo-depent_PP-like"/>
</dbReference>
<evidence type="ECO:0000313" key="3">
    <source>
        <dbReference type="Proteomes" id="UP001390339"/>
    </source>
</evidence>
<dbReference type="Proteomes" id="UP001390339">
    <property type="component" value="Unassembled WGS sequence"/>
</dbReference>